<dbReference type="GO" id="GO:0005829">
    <property type="term" value="C:cytosol"/>
    <property type="evidence" value="ECO:0007669"/>
    <property type="project" value="TreeGrafter"/>
</dbReference>
<dbReference type="Proteomes" id="UP000011531">
    <property type="component" value="Unassembled WGS sequence"/>
</dbReference>
<dbReference type="SUPFAM" id="SSF46785">
    <property type="entry name" value="Winged helix' DNA-binding domain"/>
    <property type="match status" value="1"/>
</dbReference>
<comment type="caution">
    <text evidence="2">The sequence shown here is derived from an EMBL/GenBank/DDBJ whole genome shotgun (WGS) entry which is preliminary data.</text>
</comment>
<dbReference type="EMBL" id="AOIA01000092">
    <property type="protein sequence ID" value="ELY60821.1"/>
    <property type="molecule type" value="Genomic_DNA"/>
</dbReference>
<proteinExistence type="predicted"/>
<dbReference type="InterPro" id="IPR005104">
    <property type="entry name" value="WHTH_HrcA_DNA-bd"/>
</dbReference>
<evidence type="ECO:0000313" key="3">
    <source>
        <dbReference type="Proteomes" id="UP000011531"/>
    </source>
</evidence>
<keyword evidence="3" id="KW-1185">Reference proteome</keyword>
<accession>L9XHC0</accession>
<dbReference type="Gene3D" id="1.10.10.10">
    <property type="entry name" value="Winged helix-like DNA-binding domain superfamily/Winged helix DNA-binding domain"/>
    <property type="match status" value="1"/>
</dbReference>
<protein>
    <submittedName>
        <fullName evidence="2">Winged helix-turn-helix transcription repressor, HrcA DNA-binding domain-containing protein</fullName>
    </submittedName>
</protein>
<dbReference type="OrthoDB" id="64432at2157"/>
<dbReference type="InterPro" id="IPR036390">
    <property type="entry name" value="WH_DNA-bd_sf"/>
</dbReference>
<dbReference type="InterPro" id="IPR000944">
    <property type="entry name" value="Tscrpt_reg_Rrf2"/>
</dbReference>
<dbReference type="GO" id="GO:0003677">
    <property type="term" value="F:DNA binding"/>
    <property type="evidence" value="ECO:0007669"/>
    <property type="project" value="UniProtKB-KW"/>
</dbReference>
<evidence type="ECO:0000313" key="2">
    <source>
        <dbReference type="EMBL" id="ELY60821.1"/>
    </source>
</evidence>
<name>L9XHC0_9EURY</name>
<dbReference type="GO" id="GO:0003700">
    <property type="term" value="F:DNA-binding transcription factor activity"/>
    <property type="evidence" value="ECO:0007669"/>
    <property type="project" value="TreeGrafter"/>
</dbReference>
<dbReference type="Pfam" id="PF03444">
    <property type="entry name" value="WHD_HrcA"/>
    <property type="match status" value="1"/>
</dbReference>
<feature type="domain" description="Winged helix-turn-helix transcription repressor HrcA DNA-binding" evidence="1">
    <location>
        <begin position="5"/>
        <end position="81"/>
    </location>
</feature>
<keyword evidence="2" id="KW-0238">DNA-binding</keyword>
<dbReference type="AlphaFoldDB" id="L9XHC0"/>
<reference evidence="2 3" key="1">
    <citation type="journal article" date="2014" name="PLoS Genet.">
        <title>Phylogenetically driven sequencing of extremely halophilic archaea reveals strategies for static and dynamic osmo-response.</title>
        <authorList>
            <person name="Becker E.A."/>
            <person name="Seitzer P.M."/>
            <person name="Tritt A."/>
            <person name="Larsen D."/>
            <person name="Krusor M."/>
            <person name="Yao A.I."/>
            <person name="Wu D."/>
            <person name="Madern D."/>
            <person name="Eisen J.A."/>
            <person name="Darling A.E."/>
            <person name="Facciotti M.T."/>
        </authorList>
    </citation>
    <scope>NUCLEOTIDE SEQUENCE [LARGE SCALE GENOMIC DNA]</scope>
    <source>
        <strain evidence="2 3">DSM 18795</strain>
    </source>
</reference>
<organism evidence="2 3">
    <name type="scientific">Natronococcus jeotgali DSM 18795</name>
    <dbReference type="NCBI Taxonomy" id="1227498"/>
    <lineage>
        <taxon>Archaea</taxon>
        <taxon>Methanobacteriati</taxon>
        <taxon>Methanobacteriota</taxon>
        <taxon>Stenosarchaea group</taxon>
        <taxon>Halobacteria</taxon>
        <taxon>Halobacteriales</taxon>
        <taxon>Natrialbaceae</taxon>
        <taxon>Natronococcus</taxon>
    </lineage>
</organism>
<dbReference type="PANTHER" id="PTHR33221:SF15">
    <property type="entry name" value="HTH-TYPE TRANSCRIPTIONAL REGULATOR YWGB-RELATED"/>
    <property type="match status" value="1"/>
</dbReference>
<gene>
    <name evidence="2" type="ORF">C492_09985</name>
</gene>
<sequence length="175" mass="19054">MDQIDLTNSQRTTLTALVNEYQSTDSTVSARVIAEETGRNSGTIRNQMQTLSAVGLVESVAGPEGGYEPTDAAYRILERRRLDDAETVTLARDYDRVDATVDEIDFTNVHHPDLCRAQIHFQQSVRELEEGDPLVVGPTPVSDLVVVGAVVATDGTTNTVVVDVGRIRAPMPEET</sequence>
<dbReference type="RefSeq" id="WP_008422896.1">
    <property type="nucleotide sequence ID" value="NZ_AOIA01000092.1"/>
</dbReference>
<dbReference type="InterPro" id="IPR036388">
    <property type="entry name" value="WH-like_DNA-bd_sf"/>
</dbReference>
<dbReference type="PANTHER" id="PTHR33221">
    <property type="entry name" value="WINGED HELIX-TURN-HELIX TRANSCRIPTIONAL REGULATOR, RRF2 FAMILY"/>
    <property type="match status" value="1"/>
</dbReference>
<evidence type="ECO:0000259" key="1">
    <source>
        <dbReference type="Pfam" id="PF03444"/>
    </source>
</evidence>
<dbReference type="STRING" id="1227498.C492_09985"/>